<dbReference type="EMBL" id="BARW01018481">
    <property type="protein sequence ID" value="GAI99476.1"/>
    <property type="molecule type" value="Genomic_DNA"/>
</dbReference>
<dbReference type="GO" id="GO:0016747">
    <property type="term" value="F:acyltransferase activity, transferring groups other than amino-acyl groups"/>
    <property type="evidence" value="ECO:0007669"/>
    <property type="project" value="InterPro"/>
</dbReference>
<organism evidence="2">
    <name type="scientific">marine sediment metagenome</name>
    <dbReference type="NCBI Taxonomy" id="412755"/>
    <lineage>
        <taxon>unclassified sequences</taxon>
        <taxon>metagenomes</taxon>
        <taxon>ecological metagenomes</taxon>
    </lineage>
</organism>
<gene>
    <name evidence="2" type="ORF">S12H4_31630</name>
</gene>
<feature type="domain" description="N-acetyltransferase" evidence="1">
    <location>
        <begin position="4"/>
        <end position="141"/>
    </location>
</feature>
<dbReference type="Gene3D" id="3.40.630.30">
    <property type="match status" value="1"/>
</dbReference>
<dbReference type="CDD" id="cd04301">
    <property type="entry name" value="NAT_SF"/>
    <property type="match status" value="1"/>
</dbReference>
<sequence>GKAITYANLTTERIFTIDRHVGRLAKPSSYVDLITGDVSGLLDLGFVAEVEGHVRGFILGRVAHAGEPPTEEGWILIVGVHPDYLQKGIATKLVNVICEKYRSKGIKKVRVRIEQRDKELLSFVEHMGFSVGHLIDYCKTM</sequence>
<dbReference type="Pfam" id="PF00583">
    <property type="entry name" value="Acetyltransf_1"/>
    <property type="match status" value="1"/>
</dbReference>
<dbReference type="AlphaFoldDB" id="X1U7B4"/>
<proteinExistence type="predicted"/>
<accession>X1U7B4</accession>
<dbReference type="InterPro" id="IPR000182">
    <property type="entry name" value="GNAT_dom"/>
</dbReference>
<evidence type="ECO:0000259" key="1">
    <source>
        <dbReference type="PROSITE" id="PS51186"/>
    </source>
</evidence>
<name>X1U7B4_9ZZZZ</name>
<reference evidence="2" key="1">
    <citation type="journal article" date="2014" name="Front. Microbiol.">
        <title>High frequency of phylogenetically diverse reductive dehalogenase-homologous genes in deep subseafloor sedimentary metagenomes.</title>
        <authorList>
            <person name="Kawai M."/>
            <person name="Futagami T."/>
            <person name="Toyoda A."/>
            <person name="Takaki Y."/>
            <person name="Nishi S."/>
            <person name="Hori S."/>
            <person name="Arai W."/>
            <person name="Tsubouchi T."/>
            <person name="Morono Y."/>
            <person name="Uchiyama I."/>
            <person name="Ito T."/>
            <person name="Fujiyama A."/>
            <person name="Inagaki F."/>
            <person name="Takami H."/>
        </authorList>
    </citation>
    <scope>NUCLEOTIDE SEQUENCE</scope>
    <source>
        <strain evidence="2">Expedition CK06-06</strain>
    </source>
</reference>
<dbReference type="PROSITE" id="PS51186">
    <property type="entry name" value="GNAT"/>
    <property type="match status" value="1"/>
</dbReference>
<dbReference type="SUPFAM" id="SSF55729">
    <property type="entry name" value="Acyl-CoA N-acyltransferases (Nat)"/>
    <property type="match status" value="1"/>
</dbReference>
<protein>
    <recommendedName>
        <fullName evidence="1">N-acetyltransferase domain-containing protein</fullName>
    </recommendedName>
</protein>
<comment type="caution">
    <text evidence="2">The sequence shown here is derived from an EMBL/GenBank/DDBJ whole genome shotgun (WGS) entry which is preliminary data.</text>
</comment>
<evidence type="ECO:0000313" key="2">
    <source>
        <dbReference type="EMBL" id="GAI99476.1"/>
    </source>
</evidence>
<feature type="non-terminal residue" evidence="2">
    <location>
        <position position="1"/>
    </location>
</feature>
<dbReference type="InterPro" id="IPR016181">
    <property type="entry name" value="Acyl_CoA_acyltransferase"/>
</dbReference>